<feature type="chain" id="PRO_5038717851" evidence="5">
    <location>
        <begin position="23"/>
        <end position="169"/>
    </location>
</feature>
<evidence type="ECO:0000259" key="6">
    <source>
        <dbReference type="PROSITE" id="PS50983"/>
    </source>
</evidence>
<evidence type="ECO:0000313" key="8">
    <source>
        <dbReference type="Proteomes" id="UP000007947"/>
    </source>
</evidence>
<feature type="signal peptide" evidence="5">
    <location>
        <begin position="1"/>
        <end position="22"/>
    </location>
</feature>
<evidence type="ECO:0000313" key="7">
    <source>
        <dbReference type="EMBL" id="BAK35485.1"/>
    </source>
</evidence>
<evidence type="ECO:0000256" key="2">
    <source>
        <dbReference type="ARBA" id="ARBA00008814"/>
    </source>
</evidence>
<dbReference type="AlphaFoldDB" id="F5XFS8"/>
<keyword evidence="3" id="KW-0813">Transport</keyword>
<dbReference type="InterPro" id="IPR002491">
    <property type="entry name" value="ABC_transptr_periplasmic_BD"/>
</dbReference>
<dbReference type="InterPro" id="IPR006311">
    <property type="entry name" value="TAT_signal"/>
</dbReference>
<dbReference type="PROSITE" id="PS50983">
    <property type="entry name" value="FE_B12_PBP"/>
    <property type="match status" value="1"/>
</dbReference>
<keyword evidence="4 5" id="KW-0732">Signal</keyword>
<dbReference type="Pfam" id="PF01497">
    <property type="entry name" value="Peripla_BP_2"/>
    <property type="match status" value="1"/>
</dbReference>
<dbReference type="InterPro" id="IPR051313">
    <property type="entry name" value="Bact_iron-sidero_bind"/>
</dbReference>
<comment type="similarity">
    <text evidence="2">Belongs to the bacterial solute-binding protein 8 family.</text>
</comment>
<dbReference type="Gene3D" id="3.40.50.1980">
    <property type="entry name" value="Nitrogenase molybdenum iron protein domain"/>
    <property type="match status" value="1"/>
</dbReference>
<protein>
    <submittedName>
        <fullName evidence="7">Putative ABC transporter substrate-binding protein</fullName>
    </submittedName>
</protein>
<proteinExistence type="inferred from homology"/>
<comment type="subcellular location">
    <subcellularLocation>
        <location evidence="1">Cell envelope</location>
    </subcellularLocation>
</comment>
<dbReference type="PANTHER" id="PTHR30532">
    <property type="entry name" value="IRON III DICITRATE-BINDING PERIPLASMIC PROTEIN"/>
    <property type="match status" value="1"/>
</dbReference>
<name>F5XFS8_MICPN</name>
<dbReference type="PROSITE" id="PS51318">
    <property type="entry name" value="TAT"/>
    <property type="match status" value="1"/>
</dbReference>
<evidence type="ECO:0000256" key="4">
    <source>
        <dbReference type="ARBA" id="ARBA00022729"/>
    </source>
</evidence>
<evidence type="ECO:0000256" key="5">
    <source>
        <dbReference type="SAM" id="SignalP"/>
    </source>
</evidence>
<dbReference type="PROSITE" id="PS51257">
    <property type="entry name" value="PROKAR_LIPOPROTEIN"/>
    <property type="match status" value="1"/>
</dbReference>
<dbReference type="STRING" id="1032480.MLP_24710"/>
<dbReference type="EMBL" id="AP012204">
    <property type="protein sequence ID" value="BAK35485.1"/>
    <property type="molecule type" value="Genomic_DNA"/>
</dbReference>
<dbReference type="HOGENOM" id="CLU_1576701_0_0_11"/>
<dbReference type="Proteomes" id="UP000007947">
    <property type="component" value="Chromosome"/>
</dbReference>
<dbReference type="eggNOG" id="COG0614">
    <property type="taxonomic scope" value="Bacteria"/>
</dbReference>
<evidence type="ECO:0000256" key="1">
    <source>
        <dbReference type="ARBA" id="ARBA00004196"/>
    </source>
</evidence>
<dbReference type="SUPFAM" id="SSF53807">
    <property type="entry name" value="Helical backbone' metal receptor"/>
    <property type="match status" value="1"/>
</dbReference>
<dbReference type="OrthoDB" id="1846031at2"/>
<feature type="domain" description="Fe/B12 periplasmic-binding" evidence="6">
    <location>
        <begin position="63"/>
        <end position="169"/>
    </location>
</feature>
<dbReference type="KEGG" id="mph:MLP_24710"/>
<gene>
    <name evidence="7" type="ordered locus">MLP_24710</name>
</gene>
<dbReference type="GO" id="GO:0030288">
    <property type="term" value="C:outer membrane-bounded periplasmic space"/>
    <property type="evidence" value="ECO:0007669"/>
    <property type="project" value="TreeGrafter"/>
</dbReference>
<dbReference type="PANTHER" id="PTHR30532:SF24">
    <property type="entry name" value="FERRIC ENTEROBACTIN-BINDING PERIPLASMIC PROTEIN FEPB"/>
    <property type="match status" value="1"/>
</dbReference>
<sequence>MHRRQFLAALAGLAVAGGVASCANPANQPGAEEGTPSAAPDAAFPATVKHRYGTTEVPAAPKRIVCLGQTDHDPTVALGYTPIALAGFVDSTYTPVRPWNKQAFGTTPPVLNMLEIEFEKVAALEPDLILAVMSGTTKGDYAKLSAMAPTVAQPADYEDWAVPLSPTPS</sequence>
<dbReference type="RefSeq" id="WP_013863355.1">
    <property type="nucleotide sequence ID" value="NC_015635.1"/>
</dbReference>
<accession>F5XFS8</accession>
<evidence type="ECO:0000256" key="3">
    <source>
        <dbReference type="ARBA" id="ARBA00022448"/>
    </source>
</evidence>
<reference evidence="7 8" key="1">
    <citation type="submission" date="2011-05" db="EMBL/GenBank/DDBJ databases">
        <title>Whole genome sequence of Microlunatus phosphovorus NM-1.</title>
        <authorList>
            <person name="Hosoyama A."/>
            <person name="Sasaki K."/>
            <person name="Harada T."/>
            <person name="Igarashi R."/>
            <person name="Kawakoshi A."/>
            <person name="Sasagawa M."/>
            <person name="Fukada J."/>
            <person name="Nakamura S."/>
            <person name="Katano Y."/>
            <person name="Hanada S."/>
            <person name="Kamagata Y."/>
            <person name="Nakamura N."/>
            <person name="Yamazaki S."/>
            <person name="Fujita N."/>
        </authorList>
    </citation>
    <scope>NUCLEOTIDE SEQUENCE [LARGE SCALE GENOMIC DNA]</scope>
    <source>
        <strain evidence="8">ATCC 700054 / DSM 10555 / JCM 9379 / NBRC 101784 / NCIMB 13414 / VKM Ac-1990 / NM-1</strain>
    </source>
</reference>
<dbReference type="GO" id="GO:1901678">
    <property type="term" value="P:iron coordination entity transport"/>
    <property type="evidence" value="ECO:0007669"/>
    <property type="project" value="UniProtKB-ARBA"/>
</dbReference>
<organism evidence="7 8">
    <name type="scientific">Microlunatus phosphovorus (strain ATCC 700054 / DSM 10555 / JCM 9379 / NBRC 101784 / NCIMB 13414 / VKM Ac-1990 / NM-1)</name>
    <dbReference type="NCBI Taxonomy" id="1032480"/>
    <lineage>
        <taxon>Bacteria</taxon>
        <taxon>Bacillati</taxon>
        <taxon>Actinomycetota</taxon>
        <taxon>Actinomycetes</taxon>
        <taxon>Propionibacteriales</taxon>
        <taxon>Propionibacteriaceae</taxon>
        <taxon>Microlunatus</taxon>
    </lineage>
</organism>
<keyword evidence="8" id="KW-1185">Reference proteome</keyword>